<dbReference type="Pfam" id="PF01297">
    <property type="entry name" value="ZnuA"/>
    <property type="match status" value="1"/>
</dbReference>
<evidence type="ECO:0000256" key="3">
    <source>
        <dbReference type="ARBA" id="ARBA00022723"/>
    </source>
</evidence>
<dbReference type="PANTHER" id="PTHR42953">
    <property type="entry name" value="HIGH-AFFINITY ZINC UPTAKE SYSTEM PROTEIN ZNUA-RELATED"/>
    <property type="match status" value="1"/>
</dbReference>
<dbReference type="HOGENOM" id="CLU_905216_0_0_9"/>
<evidence type="ECO:0000313" key="5">
    <source>
        <dbReference type="EMBL" id="AAO36908.1"/>
    </source>
</evidence>
<keyword evidence="3" id="KW-0479">Metal-binding</keyword>
<dbReference type="KEGG" id="ctc:CTC_02442"/>
<dbReference type="SUPFAM" id="SSF53807">
    <property type="entry name" value="Helical backbone' metal receptor"/>
    <property type="match status" value="1"/>
</dbReference>
<dbReference type="Proteomes" id="UP000001412">
    <property type="component" value="Chromosome"/>
</dbReference>
<dbReference type="InterPro" id="IPR006129">
    <property type="entry name" value="AdhesinB"/>
</dbReference>
<organism evidence="5 6">
    <name type="scientific">Clostridium tetani (strain Massachusetts / E88)</name>
    <dbReference type="NCBI Taxonomy" id="212717"/>
    <lineage>
        <taxon>Bacteria</taxon>
        <taxon>Bacillati</taxon>
        <taxon>Bacillota</taxon>
        <taxon>Clostridia</taxon>
        <taxon>Eubacteriales</taxon>
        <taxon>Clostridiaceae</taxon>
        <taxon>Clostridium</taxon>
    </lineage>
</organism>
<dbReference type="STRING" id="212717.CTC_02442"/>
<dbReference type="AlphaFoldDB" id="Q891D7"/>
<protein>
    <submittedName>
        <fullName evidence="5">Putative zinc-binding lipoprotein (Adhesin B)</fullName>
    </submittedName>
</protein>
<name>Q891D7_CLOTE</name>
<gene>
    <name evidence="5" type="ordered locus">CTC_02442</name>
</gene>
<dbReference type="PRINTS" id="PR00691">
    <property type="entry name" value="ADHESINB"/>
</dbReference>
<keyword evidence="6" id="KW-1185">Reference proteome</keyword>
<dbReference type="InterPro" id="IPR006127">
    <property type="entry name" value="ZnuA-like"/>
</dbReference>
<keyword evidence="2" id="KW-0813">Transport</keyword>
<dbReference type="GO" id="GO:0007155">
    <property type="term" value="P:cell adhesion"/>
    <property type="evidence" value="ECO:0007669"/>
    <property type="project" value="InterPro"/>
</dbReference>
<dbReference type="GO" id="GO:0030001">
    <property type="term" value="P:metal ion transport"/>
    <property type="evidence" value="ECO:0007669"/>
    <property type="project" value="InterPro"/>
</dbReference>
<comment type="subcellular location">
    <subcellularLocation>
        <location evidence="1">Cell envelope</location>
    </subcellularLocation>
</comment>
<dbReference type="InterPro" id="IPR050492">
    <property type="entry name" value="Bact_metal-bind_prot9"/>
</dbReference>
<evidence type="ECO:0000256" key="2">
    <source>
        <dbReference type="ARBA" id="ARBA00022448"/>
    </source>
</evidence>
<dbReference type="GO" id="GO:0030313">
    <property type="term" value="C:cell envelope"/>
    <property type="evidence" value="ECO:0007669"/>
    <property type="project" value="UniProtKB-SubCell"/>
</dbReference>
<evidence type="ECO:0000256" key="4">
    <source>
        <dbReference type="ARBA" id="ARBA00022729"/>
    </source>
</evidence>
<dbReference type="Gene3D" id="3.40.50.1980">
    <property type="entry name" value="Nitrogenase molybdenum iron protein domain"/>
    <property type="match status" value="1"/>
</dbReference>
<reference evidence="5 6" key="1">
    <citation type="journal article" date="2003" name="Proc. Natl. Acad. Sci. U.S.A.">
        <title>The genome sequence of Clostridium tetani, the causative agent of tetanus disease.</title>
        <authorList>
            <person name="Brueggemann H."/>
            <person name="Baumer S."/>
            <person name="Fricke W.F."/>
            <person name="Wiezer A."/>
            <person name="Liesegang H."/>
            <person name="Decker I."/>
            <person name="Herzberg C."/>
            <person name="Martinez-Arias R."/>
            <person name="Merkl R."/>
            <person name="Henne A."/>
            <person name="Gottschalk G."/>
        </authorList>
    </citation>
    <scope>NUCLEOTIDE SEQUENCE [LARGE SCALE GENOMIC DNA]</scope>
    <source>
        <strain evidence="6">Massachusetts / E88</strain>
    </source>
</reference>
<evidence type="ECO:0000313" key="6">
    <source>
        <dbReference type="Proteomes" id="UP000001412"/>
    </source>
</evidence>
<keyword evidence="5" id="KW-0449">Lipoprotein</keyword>
<dbReference type="EMBL" id="AE015927">
    <property type="protein sequence ID" value="AAO36908.1"/>
    <property type="molecule type" value="Genomic_DNA"/>
</dbReference>
<dbReference type="PROSITE" id="PS51257">
    <property type="entry name" value="PROKAR_LIPOPROTEIN"/>
    <property type="match status" value="1"/>
</dbReference>
<keyword evidence="4" id="KW-0732">Signal</keyword>
<dbReference type="PANTHER" id="PTHR42953:SF1">
    <property type="entry name" value="METAL-BINDING PROTEIN HI_0362-RELATED"/>
    <property type="match status" value="1"/>
</dbReference>
<proteinExistence type="predicted"/>
<dbReference type="GO" id="GO:0046872">
    <property type="term" value="F:metal ion binding"/>
    <property type="evidence" value="ECO:0007669"/>
    <property type="project" value="UniProtKB-KW"/>
</dbReference>
<evidence type="ECO:0000256" key="1">
    <source>
        <dbReference type="ARBA" id="ARBA00004196"/>
    </source>
</evidence>
<accession>Q891D7</accession>
<sequence>MKALKKVYRFITLIIIMLMFSSCFSKGEYNPTEALTVDKLQDENLSIVVTDKLLYYMTRKITEERHFVEYIFKDRNIERDFKATKDNLNNVSKEDLFIYNGLDVEPWFNEFTNKLNKNKVGVINISRGINLINYTKERKYNGKNISRNPYYWMNIDNYKIALLNIKNSIQDKDPKNRDYYERNFQKEVKGLQELEKMVSKIKIKLKEYTIYYEEEDLEYFTRYLGMNSIKLKESKEENNLLLEKSKDKDKIIFLYNDSQKNKKYDDFIKTNKIKSIRVLFLNESANYIDTLKYDLKILGEI</sequence>